<keyword evidence="2" id="KW-1185">Reference proteome</keyword>
<comment type="caution">
    <text evidence="1">The sequence shown here is derived from an EMBL/GenBank/DDBJ whole genome shotgun (WGS) entry which is preliminary data.</text>
</comment>
<dbReference type="Proteomes" id="UP001162156">
    <property type="component" value="Unassembled WGS sequence"/>
</dbReference>
<evidence type="ECO:0000313" key="1">
    <source>
        <dbReference type="EMBL" id="KAJ8972542.1"/>
    </source>
</evidence>
<dbReference type="EMBL" id="JANEYF010000040">
    <property type="protein sequence ID" value="KAJ8972542.1"/>
    <property type="molecule type" value="Genomic_DNA"/>
</dbReference>
<reference evidence="1" key="1">
    <citation type="journal article" date="2023" name="Insect Mol. Biol.">
        <title>Genome sequencing provides insights into the evolution of gene families encoding plant cell wall-degrading enzymes in longhorned beetles.</title>
        <authorList>
            <person name="Shin N.R."/>
            <person name="Okamura Y."/>
            <person name="Kirsch R."/>
            <person name="Pauchet Y."/>
        </authorList>
    </citation>
    <scope>NUCLEOTIDE SEQUENCE</scope>
    <source>
        <strain evidence="1">RBIC_L_NR</strain>
    </source>
</reference>
<accession>A0AAV8ZZ44</accession>
<proteinExistence type="predicted"/>
<organism evidence="1 2">
    <name type="scientific">Rhamnusium bicolor</name>
    <dbReference type="NCBI Taxonomy" id="1586634"/>
    <lineage>
        <taxon>Eukaryota</taxon>
        <taxon>Metazoa</taxon>
        <taxon>Ecdysozoa</taxon>
        <taxon>Arthropoda</taxon>
        <taxon>Hexapoda</taxon>
        <taxon>Insecta</taxon>
        <taxon>Pterygota</taxon>
        <taxon>Neoptera</taxon>
        <taxon>Endopterygota</taxon>
        <taxon>Coleoptera</taxon>
        <taxon>Polyphaga</taxon>
        <taxon>Cucujiformia</taxon>
        <taxon>Chrysomeloidea</taxon>
        <taxon>Cerambycidae</taxon>
        <taxon>Lepturinae</taxon>
        <taxon>Rhagiini</taxon>
        <taxon>Rhamnusium</taxon>
    </lineage>
</organism>
<protein>
    <submittedName>
        <fullName evidence="1">Uncharacterized protein</fullName>
    </submittedName>
</protein>
<name>A0AAV8ZZ44_9CUCU</name>
<sequence length="62" mass="7144">MSHLRRTRTQKKIATLWNARTNCVTSLYCKECWIDMGSVCLACQTENEDMSSGIDEDEEFGH</sequence>
<gene>
    <name evidence="1" type="ORF">NQ314_000129</name>
</gene>
<dbReference type="AlphaFoldDB" id="A0AAV8ZZ44"/>
<evidence type="ECO:0000313" key="2">
    <source>
        <dbReference type="Proteomes" id="UP001162156"/>
    </source>
</evidence>